<dbReference type="Proteomes" id="UP001168821">
    <property type="component" value="Unassembled WGS sequence"/>
</dbReference>
<feature type="region of interest" description="Disordered" evidence="1">
    <location>
        <begin position="129"/>
        <end position="165"/>
    </location>
</feature>
<dbReference type="EMBL" id="JALNTZ010000006">
    <property type="protein sequence ID" value="KAJ3649842.1"/>
    <property type="molecule type" value="Genomic_DNA"/>
</dbReference>
<protein>
    <recommendedName>
        <fullName evidence="4">DDE-1 domain-containing protein</fullName>
    </recommendedName>
</protein>
<comment type="caution">
    <text evidence="2">The sequence shown here is derived from an EMBL/GenBank/DDBJ whole genome shotgun (WGS) entry which is preliminary data.</text>
</comment>
<evidence type="ECO:0000256" key="1">
    <source>
        <dbReference type="SAM" id="MobiDB-lite"/>
    </source>
</evidence>
<feature type="compositionally biased region" description="Low complexity" evidence="1">
    <location>
        <begin position="141"/>
        <end position="150"/>
    </location>
</feature>
<evidence type="ECO:0000313" key="2">
    <source>
        <dbReference type="EMBL" id="KAJ3649842.1"/>
    </source>
</evidence>
<organism evidence="2 3">
    <name type="scientific">Zophobas morio</name>
    <dbReference type="NCBI Taxonomy" id="2755281"/>
    <lineage>
        <taxon>Eukaryota</taxon>
        <taxon>Metazoa</taxon>
        <taxon>Ecdysozoa</taxon>
        <taxon>Arthropoda</taxon>
        <taxon>Hexapoda</taxon>
        <taxon>Insecta</taxon>
        <taxon>Pterygota</taxon>
        <taxon>Neoptera</taxon>
        <taxon>Endopterygota</taxon>
        <taxon>Coleoptera</taxon>
        <taxon>Polyphaga</taxon>
        <taxon>Cucujiformia</taxon>
        <taxon>Tenebrionidae</taxon>
        <taxon>Zophobas</taxon>
    </lineage>
</organism>
<evidence type="ECO:0000313" key="3">
    <source>
        <dbReference type="Proteomes" id="UP001168821"/>
    </source>
</evidence>
<gene>
    <name evidence="2" type="ORF">Zmor_021560</name>
</gene>
<accession>A0AA38I8V6</accession>
<evidence type="ECO:0008006" key="4">
    <source>
        <dbReference type="Google" id="ProtNLM"/>
    </source>
</evidence>
<name>A0AA38I8V6_9CUCU</name>
<reference evidence="2" key="1">
    <citation type="journal article" date="2023" name="G3 (Bethesda)">
        <title>Whole genome assemblies of Zophobas morio and Tenebrio molitor.</title>
        <authorList>
            <person name="Kaur S."/>
            <person name="Stinson S.A."/>
            <person name="diCenzo G.C."/>
        </authorList>
    </citation>
    <scope>NUCLEOTIDE SEQUENCE</scope>
    <source>
        <strain evidence="2">QUZm001</strain>
    </source>
</reference>
<sequence>MQTDIFCDVWFEHFLKYARPSEESPVLLILGGHATHTKNLNLIEKAKANHVYTSLSCHLIVPIALDTYYQQEIQAWLRNNPGKIITLYEIGQLFGNAYQKAATVQTACNGFKNTGIFPYNQNIFPDETTNRKQPNGEAHRNAATTAEANRTMSPRGGCSKERTPSPQVVLHFTPKDLMLLPKAGSRTESARGKRKGKTMILTSTLNMEKIKLQVESKRSAKVRQLKEKYL</sequence>
<keyword evidence="3" id="KW-1185">Reference proteome</keyword>
<proteinExistence type="predicted"/>
<dbReference type="AlphaFoldDB" id="A0AA38I8V6"/>